<proteinExistence type="predicted"/>
<name>W3XH62_PESFW</name>
<dbReference type="GeneID" id="19268372"/>
<keyword evidence="3" id="KW-1185">Reference proteome</keyword>
<dbReference type="STRING" id="1229662.W3XH62"/>
<dbReference type="RefSeq" id="XP_007830131.1">
    <property type="nucleotide sequence ID" value="XM_007831940.1"/>
</dbReference>
<dbReference type="OMA" id="QMSHERD"/>
<dbReference type="Pfam" id="PF13376">
    <property type="entry name" value="OmdA"/>
    <property type="match status" value="1"/>
</dbReference>
<feature type="region of interest" description="Disordered" evidence="1">
    <location>
        <begin position="55"/>
        <end position="74"/>
    </location>
</feature>
<organism evidence="2 3">
    <name type="scientific">Pestalotiopsis fici (strain W106-1 / CGMCC3.15140)</name>
    <dbReference type="NCBI Taxonomy" id="1229662"/>
    <lineage>
        <taxon>Eukaryota</taxon>
        <taxon>Fungi</taxon>
        <taxon>Dikarya</taxon>
        <taxon>Ascomycota</taxon>
        <taxon>Pezizomycotina</taxon>
        <taxon>Sordariomycetes</taxon>
        <taxon>Xylariomycetidae</taxon>
        <taxon>Amphisphaeriales</taxon>
        <taxon>Sporocadaceae</taxon>
        <taxon>Pestalotiopsis</taxon>
    </lineage>
</organism>
<evidence type="ECO:0000313" key="3">
    <source>
        <dbReference type="Proteomes" id="UP000030651"/>
    </source>
</evidence>
<dbReference type="eggNOG" id="ENOG502SA7D">
    <property type="taxonomic scope" value="Eukaryota"/>
</dbReference>
<reference evidence="3" key="1">
    <citation type="journal article" date="2015" name="BMC Genomics">
        <title>Genomic and transcriptomic analysis of the endophytic fungus Pestalotiopsis fici reveals its lifestyle and high potential for synthesis of natural products.</title>
        <authorList>
            <person name="Wang X."/>
            <person name="Zhang X."/>
            <person name="Liu L."/>
            <person name="Xiang M."/>
            <person name="Wang W."/>
            <person name="Sun X."/>
            <person name="Che Y."/>
            <person name="Guo L."/>
            <person name="Liu G."/>
            <person name="Guo L."/>
            <person name="Wang C."/>
            <person name="Yin W.B."/>
            <person name="Stadler M."/>
            <person name="Zhang X."/>
            <person name="Liu X."/>
        </authorList>
    </citation>
    <scope>NUCLEOTIDE SEQUENCE [LARGE SCALE GENOMIC DNA]</scope>
    <source>
        <strain evidence="3">W106-1 / CGMCC3.15140</strain>
    </source>
</reference>
<gene>
    <name evidence="2" type="ORF">PFICI_03359</name>
</gene>
<dbReference type="HOGENOM" id="CLU_076645_2_0_1"/>
<evidence type="ECO:0000313" key="2">
    <source>
        <dbReference type="EMBL" id="ETS85334.1"/>
    </source>
</evidence>
<dbReference type="Proteomes" id="UP000030651">
    <property type="component" value="Unassembled WGS sequence"/>
</dbReference>
<dbReference type="OrthoDB" id="10263401at2759"/>
<sequence length="269" mass="31348">MTRSRGRQPGIHTKHLTEEDRRHVRILYLEGGKSKEEIQQRTGFSAAQVRRAISSESTAIGKRSGRPSKIPKPIIDGSSWSQPIYFDSPQALGHWLAYNHNSKPELFVGYYKKHTGRAVLTWSDAVDEALCWGWIDGMKRKVDDDRMAQRFTPRTKYSHWSRVNVDKMALLEAAGRVREPGRIAFARRLEENTAQMSHERDVVLRDDFIERLRIAGPANFYLAQRTPGYRRQVFHWIMTAKRPETQERRFQELMVSSAQGEDVKHFRRK</sequence>
<evidence type="ECO:0000256" key="1">
    <source>
        <dbReference type="SAM" id="MobiDB-lite"/>
    </source>
</evidence>
<dbReference type="EMBL" id="KI912110">
    <property type="protein sequence ID" value="ETS85334.1"/>
    <property type="molecule type" value="Genomic_DNA"/>
</dbReference>
<dbReference type="AlphaFoldDB" id="W3XH62"/>
<protein>
    <submittedName>
        <fullName evidence="2">Uncharacterized protein</fullName>
    </submittedName>
</protein>
<dbReference type="InParanoid" id="W3XH62"/>
<accession>W3XH62</accession>
<dbReference type="KEGG" id="pfy:PFICI_03359"/>